<accession>A0AA40FZL6</accession>
<evidence type="ECO:0000256" key="1">
    <source>
        <dbReference type="SAM" id="MobiDB-lite"/>
    </source>
</evidence>
<dbReference type="AlphaFoldDB" id="A0AA40FZL6"/>
<feature type="region of interest" description="Disordered" evidence="1">
    <location>
        <begin position="115"/>
        <end position="186"/>
    </location>
</feature>
<dbReference type="EMBL" id="JAHYIQ010000011">
    <property type="protein sequence ID" value="KAK1127995.1"/>
    <property type="molecule type" value="Genomic_DNA"/>
</dbReference>
<name>A0AA40FZL6_9HYME</name>
<gene>
    <name evidence="2" type="ORF">K0M31_003488</name>
</gene>
<evidence type="ECO:0000313" key="2">
    <source>
        <dbReference type="EMBL" id="KAK1127995.1"/>
    </source>
</evidence>
<evidence type="ECO:0000313" key="3">
    <source>
        <dbReference type="Proteomes" id="UP001177670"/>
    </source>
</evidence>
<dbReference type="Proteomes" id="UP001177670">
    <property type="component" value="Unassembled WGS sequence"/>
</dbReference>
<comment type="caution">
    <text evidence="2">The sequence shown here is derived from an EMBL/GenBank/DDBJ whole genome shotgun (WGS) entry which is preliminary data.</text>
</comment>
<feature type="compositionally biased region" description="Basic and acidic residues" evidence="1">
    <location>
        <begin position="153"/>
        <end position="186"/>
    </location>
</feature>
<organism evidence="2 3">
    <name type="scientific">Melipona bicolor</name>
    <dbReference type="NCBI Taxonomy" id="60889"/>
    <lineage>
        <taxon>Eukaryota</taxon>
        <taxon>Metazoa</taxon>
        <taxon>Ecdysozoa</taxon>
        <taxon>Arthropoda</taxon>
        <taxon>Hexapoda</taxon>
        <taxon>Insecta</taxon>
        <taxon>Pterygota</taxon>
        <taxon>Neoptera</taxon>
        <taxon>Endopterygota</taxon>
        <taxon>Hymenoptera</taxon>
        <taxon>Apocrita</taxon>
        <taxon>Aculeata</taxon>
        <taxon>Apoidea</taxon>
        <taxon>Anthophila</taxon>
        <taxon>Apidae</taxon>
        <taxon>Melipona</taxon>
    </lineage>
</organism>
<proteinExistence type="predicted"/>
<sequence length="186" mass="21118">MPVTKEEPIIDTLPTVAFRNVLEPANTVCFEAGGEEARRVRGSGTSVARKSKASGRVTFSRILRGEDSRSAELALEGEWKRGGGVRRRYRRAQKARKRPAAIRLAACDRRWHRTKLDGGADRRAQRRRGTPPRRGDERDGETCAGVSTVGDVVLERARNEEERESEKARARAKERERERRRALDER</sequence>
<protein>
    <submittedName>
        <fullName evidence="2">Uncharacterized protein</fullName>
    </submittedName>
</protein>
<keyword evidence="3" id="KW-1185">Reference proteome</keyword>
<reference evidence="2" key="1">
    <citation type="submission" date="2021-10" db="EMBL/GenBank/DDBJ databases">
        <title>Melipona bicolor Genome sequencing and assembly.</title>
        <authorList>
            <person name="Araujo N.S."/>
            <person name="Arias M.C."/>
        </authorList>
    </citation>
    <scope>NUCLEOTIDE SEQUENCE</scope>
    <source>
        <strain evidence="2">USP_2M_L1-L4_2017</strain>
        <tissue evidence="2">Whole body</tissue>
    </source>
</reference>